<reference evidence="2 3" key="1">
    <citation type="submission" date="2019-03" db="EMBL/GenBank/DDBJ databases">
        <title>Genomic Encyclopedia of Archaeal and Bacterial Type Strains, Phase II (KMG-II): from individual species to whole genera.</title>
        <authorList>
            <person name="Goeker M."/>
        </authorList>
    </citation>
    <scope>NUCLEOTIDE SEQUENCE [LARGE SCALE GENOMIC DNA]</scope>
    <source>
        <strain evidence="2 3">ATCC 25309</strain>
    </source>
</reference>
<dbReference type="EMBL" id="SOCA01000010">
    <property type="protein sequence ID" value="TDU64655.1"/>
    <property type="molecule type" value="Genomic_DNA"/>
</dbReference>
<evidence type="ECO:0000313" key="2">
    <source>
        <dbReference type="EMBL" id="TDU64655.1"/>
    </source>
</evidence>
<protein>
    <submittedName>
        <fullName evidence="2">Uncharacterized protein</fullName>
    </submittedName>
</protein>
<evidence type="ECO:0000256" key="1">
    <source>
        <dbReference type="SAM" id="MobiDB-lite"/>
    </source>
</evidence>
<organism evidence="2 3">
    <name type="scientific">Prosthecobacter fusiformis</name>
    <dbReference type="NCBI Taxonomy" id="48464"/>
    <lineage>
        <taxon>Bacteria</taxon>
        <taxon>Pseudomonadati</taxon>
        <taxon>Verrucomicrobiota</taxon>
        <taxon>Verrucomicrobiia</taxon>
        <taxon>Verrucomicrobiales</taxon>
        <taxon>Verrucomicrobiaceae</taxon>
        <taxon>Prosthecobacter</taxon>
    </lineage>
</organism>
<sequence>MAQGPRPRPGQEETTVTIPNPAVSLTEAQVTTVLTQLKELEGQILEMRGSTLSTVMARLRQGMASDQAAMNLYLECDKIVNSERKEADKSEARKRQEDIEKKMDRRPKGGGGAPEETGDFGFAVKLGLQYLILTLEAHEAKDEDFNKMIPKLQEYIQTVVAAAPKLKGRASGYLNNALSPSNPIVDAFSLSRYLNRKEWSTRPMDIGSMYTQTLLPLAEQENKELLPGLWDARITAEGVFRKENMFAPEFELWTRNELPTMRWQRAMYLYQKGPSPINALADMLKVIKENQSHADAPKWVTELRQLVNHSAPTQKSENLDSASSSEQ</sequence>
<keyword evidence="3" id="KW-1185">Reference proteome</keyword>
<evidence type="ECO:0000313" key="3">
    <source>
        <dbReference type="Proteomes" id="UP000295662"/>
    </source>
</evidence>
<gene>
    <name evidence="2" type="ORF">EI77_04106</name>
</gene>
<name>A0A4R7RLX0_9BACT</name>
<dbReference type="Proteomes" id="UP000295662">
    <property type="component" value="Unassembled WGS sequence"/>
</dbReference>
<dbReference type="AlphaFoldDB" id="A0A4R7RLX0"/>
<comment type="caution">
    <text evidence="2">The sequence shown here is derived from an EMBL/GenBank/DDBJ whole genome shotgun (WGS) entry which is preliminary data.</text>
</comment>
<feature type="region of interest" description="Disordered" evidence="1">
    <location>
        <begin position="84"/>
        <end position="117"/>
    </location>
</feature>
<proteinExistence type="predicted"/>
<accession>A0A4R7RLX0</accession>
<feature type="compositionally biased region" description="Basic and acidic residues" evidence="1">
    <location>
        <begin position="84"/>
        <end position="107"/>
    </location>
</feature>